<reference evidence="1 2" key="1">
    <citation type="journal article" date="2015" name="BMC Genomics">
        <title>Comparative genomics and metabolic profiling of the genus Lysobacter.</title>
        <authorList>
            <person name="de Bruijn I."/>
            <person name="Cheng X."/>
            <person name="de Jager V."/>
            <person name="Exposito R.G."/>
            <person name="Watrous J."/>
            <person name="Patel N."/>
            <person name="Postma J."/>
            <person name="Dorrestein P.C."/>
            <person name="Kobayashi D."/>
            <person name="Raaijmakers J.M."/>
        </authorList>
    </citation>
    <scope>NUCLEOTIDE SEQUENCE [LARGE SCALE GENOMIC DNA]</scope>
    <source>
        <strain evidence="1 2">76</strain>
    </source>
</reference>
<protein>
    <submittedName>
        <fullName evidence="1">Uncharacterized protein</fullName>
    </submittedName>
</protein>
<gene>
    <name evidence="1" type="ORF">LA76x_2578</name>
</gene>
<dbReference type="PATRIC" id="fig|84531.8.peg.2588"/>
<dbReference type="EMBL" id="CP011129">
    <property type="protein sequence ID" value="ALN80708.1"/>
    <property type="molecule type" value="Genomic_DNA"/>
</dbReference>
<name>A0A0S2FB25_LYSAN</name>
<evidence type="ECO:0000313" key="2">
    <source>
        <dbReference type="Proteomes" id="UP000060787"/>
    </source>
</evidence>
<sequence>MPRRFAMQWRLRIEMRDERCGRRFDPGTVAIGHRRKLRFAARERCVATSLRRQRNLTTESLRPTM</sequence>
<keyword evidence="2" id="KW-1185">Reference proteome</keyword>
<organism evidence="1 2">
    <name type="scientific">Lysobacter antibioticus</name>
    <dbReference type="NCBI Taxonomy" id="84531"/>
    <lineage>
        <taxon>Bacteria</taxon>
        <taxon>Pseudomonadati</taxon>
        <taxon>Pseudomonadota</taxon>
        <taxon>Gammaproteobacteria</taxon>
        <taxon>Lysobacterales</taxon>
        <taxon>Lysobacteraceae</taxon>
        <taxon>Lysobacter</taxon>
    </lineage>
</organism>
<dbReference type="KEGG" id="lab:LA76x_2578"/>
<dbReference type="AlphaFoldDB" id="A0A0S2FB25"/>
<evidence type="ECO:0000313" key="1">
    <source>
        <dbReference type="EMBL" id="ALN80708.1"/>
    </source>
</evidence>
<dbReference type="Proteomes" id="UP000060787">
    <property type="component" value="Chromosome"/>
</dbReference>
<dbReference type="STRING" id="84531.LA76x_2578"/>
<proteinExistence type="predicted"/>
<accession>A0A0S2FB25</accession>